<evidence type="ECO:0000256" key="5">
    <source>
        <dbReference type="ARBA" id="ARBA00022519"/>
    </source>
</evidence>
<name>A0A1H3W2Y6_9BACT</name>
<evidence type="ECO:0000313" key="12">
    <source>
        <dbReference type="Proteomes" id="UP000199409"/>
    </source>
</evidence>
<reference evidence="11 12" key="1">
    <citation type="submission" date="2016-10" db="EMBL/GenBank/DDBJ databases">
        <authorList>
            <person name="de Groot N.N."/>
        </authorList>
    </citation>
    <scope>NUCLEOTIDE SEQUENCE [LARGE SCALE GENOMIC DNA]</scope>
    <source>
        <strain evidence="11 12">DSM 7343</strain>
    </source>
</reference>
<evidence type="ECO:0000256" key="8">
    <source>
        <dbReference type="ARBA" id="ARBA00022989"/>
    </source>
</evidence>
<dbReference type="InterPro" id="IPR049031">
    <property type="entry name" value="T2SSK_SAM-like_1st"/>
</dbReference>
<dbReference type="AlphaFoldDB" id="A0A1H3W2Y6"/>
<evidence type="ECO:0000313" key="11">
    <source>
        <dbReference type="EMBL" id="SDZ81416.1"/>
    </source>
</evidence>
<dbReference type="Pfam" id="PF21687">
    <property type="entry name" value="T2SSK_1st"/>
    <property type="match status" value="1"/>
</dbReference>
<keyword evidence="7" id="KW-0653">Protein transport</keyword>
<dbReference type="PANTHER" id="PTHR38831:SF2">
    <property type="entry name" value="TYPE II SECRETION SYSTEM PROTEIN K"/>
    <property type="match status" value="1"/>
</dbReference>
<dbReference type="NCBIfam" id="NF037980">
    <property type="entry name" value="T2SS_GspK"/>
    <property type="match status" value="1"/>
</dbReference>
<evidence type="ECO:0000256" key="1">
    <source>
        <dbReference type="ARBA" id="ARBA00004533"/>
    </source>
</evidence>
<evidence type="ECO:0000256" key="4">
    <source>
        <dbReference type="ARBA" id="ARBA00022475"/>
    </source>
</evidence>
<feature type="domain" description="T2SS protein K first SAM-like" evidence="10">
    <location>
        <begin position="101"/>
        <end position="203"/>
    </location>
</feature>
<gene>
    <name evidence="11" type="ORF">SAMN05660420_00442</name>
</gene>
<accession>A0A1H3W2Y6</accession>
<keyword evidence="3" id="KW-0813">Transport</keyword>
<dbReference type="GO" id="GO:0009306">
    <property type="term" value="P:protein secretion"/>
    <property type="evidence" value="ECO:0007669"/>
    <property type="project" value="InterPro"/>
</dbReference>
<dbReference type="SUPFAM" id="SSF158544">
    <property type="entry name" value="GspK insert domain-like"/>
    <property type="match status" value="1"/>
</dbReference>
<evidence type="ECO:0000256" key="9">
    <source>
        <dbReference type="ARBA" id="ARBA00023136"/>
    </source>
</evidence>
<keyword evidence="8" id="KW-1133">Transmembrane helix</keyword>
<dbReference type="STRING" id="37625.SAMN05660420_00442"/>
<dbReference type="Gene3D" id="3.30.1300.30">
    <property type="entry name" value="GSPII I/J protein-like"/>
    <property type="match status" value="1"/>
</dbReference>
<evidence type="ECO:0000259" key="10">
    <source>
        <dbReference type="Pfam" id="PF21687"/>
    </source>
</evidence>
<proteinExistence type="inferred from homology"/>
<protein>
    <submittedName>
        <fullName evidence="11">General secretion pathway protein K</fullName>
    </submittedName>
</protein>
<evidence type="ECO:0000256" key="3">
    <source>
        <dbReference type="ARBA" id="ARBA00022448"/>
    </source>
</evidence>
<dbReference type="PANTHER" id="PTHR38831">
    <property type="entry name" value="TYPE II SECRETION SYSTEM PROTEIN K"/>
    <property type="match status" value="1"/>
</dbReference>
<evidence type="ECO:0000256" key="7">
    <source>
        <dbReference type="ARBA" id="ARBA00022927"/>
    </source>
</evidence>
<dbReference type="Gene3D" id="1.10.40.60">
    <property type="entry name" value="EpsJ-like"/>
    <property type="match status" value="2"/>
</dbReference>
<comment type="similarity">
    <text evidence="2">Belongs to the GSP K family.</text>
</comment>
<sequence length="315" mass="35132">MERARNQNGMALLLVLVIVALLSAMVIEFSFSTLVDLRSTEIFRDRTKAVYLARGGIEAARTILQEDDNDFDHPAEFWGNPLANIPAGDGDVSITITDLTGRLNINFVADKRGNPLPGYHRFVALCEDVLLLDSEQAEELADSLVYWFNADKTKTTPDDSYYANLHPPYQRRGDKLTIIDELMLVKGFDLQRFETIKPYIRVVGGEPINLNTAPAAVLYAWQFSAAEGNVEVIFDQKDIAALVDYRQQSVYQTLSDLALAEGIGERWSSAWMLNSVTVSGTVYQVFSQGRVNEGTRQASAVIDKQTNELLSLKVE</sequence>
<dbReference type="RefSeq" id="WP_092344293.1">
    <property type="nucleotide sequence ID" value="NZ_FNQN01000001.1"/>
</dbReference>
<dbReference type="GO" id="GO:0005886">
    <property type="term" value="C:plasma membrane"/>
    <property type="evidence" value="ECO:0007669"/>
    <property type="project" value="UniProtKB-SubCell"/>
</dbReference>
<dbReference type="InterPro" id="IPR005628">
    <property type="entry name" value="GspK"/>
</dbReference>
<keyword evidence="5" id="KW-0997">Cell inner membrane</keyword>
<evidence type="ECO:0000256" key="2">
    <source>
        <dbReference type="ARBA" id="ARBA00007246"/>
    </source>
</evidence>
<dbReference type="OrthoDB" id="5398238at2"/>
<dbReference type="InterPro" id="IPR038072">
    <property type="entry name" value="GspK_central_sf"/>
</dbReference>
<organism evidence="11 12">
    <name type="scientific">Desulfuromusa kysingii</name>
    <dbReference type="NCBI Taxonomy" id="37625"/>
    <lineage>
        <taxon>Bacteria</taxon>
        <taxon>Pseudomonadati</taxon>
        <taxon>Thermodesulfobacteriota</taxon>
        <taxon>Desulfuromonadia</taxon>
        <taxon>Desulfuromonadales</taxon>
        <taxon>Geopsychrobacteraceae</taxon>
        <taxon>Desulfuromusa</taxon>
    </lineage>
</organism>
<dbReference type="PIRSF" id="PIRSF002786">
    <property type="entry name" value="XcpX"/>
    <property type="match status" value="1"/>
</dbReference>
<dbReference type="EMBL" id="FNQN01000001">
    <property type="protein sequence ID" value="SDZ81416.1"/>
    <property type="molecule type" value="Genomic_DNA"/>
</dbReference>
<keyword evidence="12" id="KW-1185">Reference proteome</keyword>
<evidence type="ECO:0000256" key="6">
    <source>
        <dbReference type="ARBA" id="ARBA00022692"/>
    </source>
</evidence>
<dbReference type="Proteomes" id="UP000199409">
    <property type="component" value="Unassembled WGS sequence"/>
</dbReference>
<keyword evidence="4" id="KW-1003">Cell membrane</keyword>
<keyword evidence="9" id="KW-0472">Membrane</keyword>
<comment type="subcellular location">
    <subcellularLocation>
        <location evidence="1">Cell inner membrane</location>
    </subcellularLocation>
</comment>
<keyword evidence="6" id="KW-0812">Transmembrane</keyword>